<feature type="transmembrane region" description="Helical" evidence="1">
    <location>
        <begin position="181"/>
        <end position="209"/>
    </location>
</feature>
<evidence type="ECO:0000313" key="4">
    <source>
        <dbReference type="Proteomes" id="UP001592531"/>
    </source>
</evidence>
<gene>
    <name evidence="3" type="ORF">ACEZDE_21790</name>
</gene>
<feature type="transmembrane region" description="Helical" evidence="1">
    <location>
        <begin position="145"/>
        <end position="169"/>
    </location>
</feature>
<keyword evidence="4" id="KW-1185">Reference proteome</keyword>
<dbReference type="Proteomes" id="UP001592531">
    <property type="component" value="Unassembled WGS sequence"/>
</dbReference>
<feature type="transmembrane region" description="Helical" evidence="1">
    <location>
        <begin position="41"/>
        <end position="64"/>
    </location>
</feature>
<dbReference type="InterPro" id="IPR057169">
    <property type="entry name" value="DUF7847"/>
</dbReference>
<keyword evidence="1" id="KW-0472">Membrane</keyword>
<comment type="caution">
    <text evidence="3">The sequence shown here is derived from an EMBL/GenBank/DDBJ whole genome shotgun (WGS) entry which is preliminary data.</text>
</comment>
<feature type="transmembrane region" description="Helical" evidence="1">
    <location>
        <begin position="277"/>
        <end position="303"/>
    </location>
</feature>
<accession>A0ABV6VZR2</accession>
<keyword evidence="1" id="KW-1133">Transmembrane helix</keyword>
<evidence type="ECO:0000313" key="3">
    <source>
        <dbReference type="EMBL" id="MFC1419244.1"/>
    </source>
</evidence>
<organism evidence="3 4">
    <name type="scientific">Streptacidiphilus cavernicola</name>
    <dbReference type="NCBI Taxonomy" id="3342716"/>
    <lineage>
        <taxon>Bacteria</taxon>
        <taxon>Bacillati</taxon>
        <taxon>Actinomycetota</taxon>
        <taxon>Actinomycetes</taxon>
        <taxon>Kitasatosporales</taxon>
        <taxon>Streptomycetaceae</taxon>
        <taxon>Streptacidiphilus</taxon>
    </lineage>
</organism>
<feature type="domain" description="DUF7847" evidence="2">
    <location>
        <begin position="55"/>
        <end position="299"/>
    </location>
</feature>
<dbReference type="RefSeq" id="WP_380538366.1">
    <property type="nucleotide sequence ID" value="NZ_JBHFAB010000017.1"/>
</dbReference>
<dbReference type="Pfam" id="PF25231">
    <property type="entry name" value="DUF7847"/>
    <property type="match status" value="1"/>
</dbReference>
<reference evidence="3 4" key="1">
    <citation type="submission" date="2024-09" db="EMBL/GenBank/DDBJ databases">
        <authorList>
            <person name="Lee S.D."/>
        </authorList>
    </citation>
    <scope>NUCLEOTIDE SEQUENCE [LARGE SCALE GENOMIC DNA]</scope>
    <source>
        <strain evidence="3 4">N8-3</strain>
    </source>
</reference>
<feature type="transmembrane region" description="Helical" evidence="1">
    <location>
        <begin position="103"/>
        <end position="125"/>
    </location>
</feature>
<evidence type="ECO:0000259" key="2">
    <source>
        <dbReference type="Pfam" id="PF25231"/>
    </source>
</evidence>
<protein>
    <submittedName>
        <fullName evidence="3">Glycerophosphoryl diester phosphodiesterase membrane domain-containing protein</fullName>
    </submittedName>
</protein>
<dbReference type="EMBL" id="JBHFAB010000017">
    <property type="protein sequence ID" value="MFC1419244.1"/>
    <property type="molecule type" value="Genomic_DNA"/>
</dbReference>
<feature type="transmembrane region" description="Helical" evidence="1">
    <location>
        <begin position="230"/>
        <end position="257"/>
    </location>
</feature>
<dbReference type="PANTHER" id="PTHR33133:SF1">
    <property type="entry name" value="EXPRESSED PROTEIN-RELATED"/>
    <property type="match status" value="1"/>
</dbReference>
<dbReference type="PANTHER" id="PTHR33133">
    <property type="entry name" value="OS08G0107100 PROTEIN-RELATED"/>
    <property type="match status" value="1"/>
</dbReference>
<keyword evidence="1" id="KW-0812">Transmembrane</keyword>
<sequence>MPGWEWSNGWVPKPGIIALRPLKVGDILSANFALLRVHWRAILPFTAVIALVTQVAGLLISASVKQPQNVPSPFTPSQNPNADLRKSLSTLADSYPALGAVELISFIAGILATAVTILILSKAVIGRPAPLAEVWQSVRPRLAQVFGLSAIIALIMGGTIAVFFGPVFAARSAGASDGALAGLSLLMIPGCAIVLWLCVSLLMAAPALILERQGIRSALARSFRLVRGSWWRVLGIMLLVTIMIVIAEGLISVPFTMGAVFSQGLNPDTATSTTYRILAAIGGTIGMTVTLPVVASSIALLYLDQRIRRESLDVSLAAAAGIPGYTHAEG</sequence>
<proteinExistence type="predicted"/>
<evidence type="ECO:0000256" key="1">
    <source>
        <dbReference type="SAM" id="Phobius"/>
    </source>
</evidence>
<name>A0ABV6VZR2_9ACTN</name>